<dbReference type="AlphaFoldDB" id="A0A5C4N1N6"/>
<dbReference type="InterPro" id="IPR006059">
    <property type="entry name" value="SBP"/>
</dbReference>
<comment type="caution">
    <text evidence="6">The sequence shown here is derived from an EMBL/GenBank/DDBJ whole genome shotgun (WGS) entry which is preliminary data.</text>
</comment>
<evidence type="ECO:0000313" key="7">
    <source>
        <dbReference type="Proteomes" id="UP000305887"/>
    </source>
</evidence>
<feature type="signal peptide" evidence="5">
    <location>
        <begin position="1"/>
        <end position="23"/>
    </location>
</feature>
<organism evidence="6 7">
    <name type="scientific">Rubellimicrobium rubrum</name>
    <dbReference type="NCBI Taxonomy" id="2585369"/>
    <lineage>
        <taxon>Bacteria</taxon>
        <taxon>Pseudomonadati</taxon>
        <taxon>Pseudomonadota</taxon>
        <taxon>Alphaproteobacteria</taxon>
        <taxon>Rhodobacterales</taxon>
        <taxon>Roseobacteraceae</taxon>
        <taxon>Rubellimicrobium</taxon>
    </lineage>
</organism>
<dbReference type="PANTHER" id="PTHR43649">
    <property type="entry name" value="ARABINOSE-BINDING PROTEIN-RELATED"/>
    <property type="match status" value="1"/>
</dbReference>
<name>A0A5C4N1N6_9RHOB</name>
<evidence type="ECO:0000256" key="4">
    <source>
        <dbReference type="ARBA" id="ARBA00022729"/>
    </source>
</evidence>
<dbReference type="GO" id="GO:0042597">
    <property type="term" value="C:periplasmic space"/>
    <property type="evidence" value="ECO:0007669"/>
    <property type="project" value="UniProtKB-SubCell"/>
</dbReference>
<dbReference type="PANTHER" id="PTHR43649:SF34">
    <property type="entry name" value="ABC TRANSPORTER PERIPLASMIC-BINDING PROTEIN YCJN-RELATED"/>
    <property type="match status" value="1"/>
</dbReference>
<evidence type="ECO:0000313" key="6">
    <source>
        <dbReference type="EMBL" id="TNC51691.1"/>
    </source>
</evidence>
<evidence type="ECO:0000256" key="2">
    <source>
        <dbReference type="ARBA" id="ARBA00008520"/>
    </source>
</evidence>
<protein>
    <submittedName>
        <fullName evidence="6">Extracellular solute-binding protein</fullName>
    </submittedName>
</protein>
<dbReference type="OrthoDB" id="9812682at2"/>
<evidence type="ECO:0000256" key="5">
    <source>
        <dbReference type="SAM" id="SignalP"/>
    </source>
</evidence>
<gene>
    <name evidence="6" type="ORF">FHG66_05740</name>
</gene>
<comment type="similarity">
    <text evidence="2">Belongs to the bacterial solute-binding protein 1 family.</text>
</comment>
<keyword evidence="4 5" id="KW-0732">Signal</keyword>
<dbReference type="InterPro" id="IPR050490">
    <property type="entry name" value="Bact_solute-bd_prot1"/>
</dbReference>
<keyword evidence="7" id="KW-1185">Reference proteome</keyword>
<dbReference type="SUPFAM" id="SSF53850">
    <property type="entry name" value="Periplasmic binding protein-like II"/>
    <property type="match status" value="1"/>
</dbReference>
<evidence type="ECO:0000256" key="1">
    <source>
        <dbReference type="ARBA" id="ARBA00004418"/>
    </source>
</evidence>
<keyword evidence="3" id="KW-0813">Transport</keyword>
<sequence length="429" mass="45598">MLKRRLWATTMLMAGLAGQGALAQTVRIAEHRQARIDALEAVVPAIEEATGIDIEVVEYPGPDREYVAKLITELRAGSGPDVFSLPGSDVVDFATAGYLVDLTEDIQASEAWGQFFPVAQQLAADAEGRIFVTPTMLAAQQLYFRRDVLEEAGISTEQPQTWDELLQRAIDAKAATGAYGLLMPMGLTWGGGAFNEGFFHLLAGSSTPQLVTEDGKLALNSEGVLEVMGFYEQLVANDLLPVDPLLGPDPWTIPKYEMFPSGELLITTCGSWCYIFDWGPQSSNPIPDVTEAVGTWAVPGREGGLHVLVSLNHPWAVNANAADAEAARQVVMAMASVDLMTSYAANEGNLPARRDAAEDPGFQELTALVQVMGGLENGTFVASAPGFSVVAEGVARATEALLLKQADAAGAQAILVDYVSSALGPDAIE</sequence>
<comment type="subcellular location">
    <subcellularLocation>
        <location evidence="1">Periplasm</location>
    </subcellularLocation>
</comment>
<dbReference type="Gene3D" id="3.40.190.10">
    <property type="entry name" value="Periplasmic binding protein-like II"/>
    <property type="match status" value="1"/>
</dbReference>
<accession>A0A5C4N1N6</accession>
<dbReference type="EMBL" id="VDFU01000004">
    <property type="protein sequence ID" value="TNC51691.1"/>
    <property type="molecule type" value="Genomic_DNA"/>
</dbReference>
<feature type="chain" id="PRO_5022913066" evidence="5">
    <location>
        <begin position="24"/>
        <end position="429"/>
    </location>
</feature>
<dbReference type="Proteomes" id="UP000305887">
    <property type="component" value="Unassembled WGS sequence"/>
</dbReference>
<reference evidence="6 7" key="1">
    <citation type="submission" date="2019-06" db="EMBL/GenBank/DDBJ databases">
        <title>YIM 131921 draft genome.</title>
        <authorList>
            <person name="Jiang L."/>
        </authorList>
    </citation>
    <scope>NUCLEOTIDE SEQUENCE [LARGE SCALE GENOMIC DNA]</scope>
    <source>
        <strain evidence="6 7">YIM 131921</strain>
    </source>
</reference>
<dbReference type="Pfam" id="PF01547">
    <property type="entry name" value="SBP_bac_1"/>
    <property type="match status" value="1"/>
</dbReference>
<evidence type="ECO:0000256" key="3">
    <source>
        <dbReference type="ARBA" id="ARBA00022448"/>
    </source>
</evidence>
<proteinExistence type="inferred from homology"/>